<evidence type="ECO:0000256" key="1">
    <source>
        <dbReference type="SAM" id="SignalP"/>
    </source>
</evidence>
<comment type="caution">
    <text evidence="2">The sequence shown here is derived from an EMBL/GenBank/DDBJ whole genome shotgun (WGS) entry which is preliminary data.</text>
</comment>
<protein>
    <submittedName>
        <fullName evidence="2">Uncharacterized protein</fullName>
    </submittedName>
</protein>
<keyword evidence="1" id="KW-0732">Signal</keyword>
<feature type="chain" id="PRO_5013929211" evidence="1">
    <location>
        <begin position="24"/>
        <end position="71"/>
    </location>
</feature>
<evidence type="ECO:0000313" key="3">
    <source>
        <dbReference type="Proteomes" id="UP000230233"/>
    </source>
</evidence>
<gene>
    <name evidence="2" type="primary">Cnig_chr_X.g25795</name>
    <name evidence="2" type="ORF">B9Z55_025795</name>
</gene>
<organism evidence="2 3">
    <name type="scientific">Caenorhabditis nigoni</name>
    <dbReference type="NCBI Taxonomy" id="1611254"/>
    <lineage>
        <taxon>Eukaryota</taxon>
        <taxon>Metazoa</taxon>
        <taxon>Ecdysozoa</taxon>
        <taxon>Nematoda</taxon>
        <taxon>Chromadorea</taxon>
        <taxon>Rhabditida</taxon>
        <taxon>Rhabditina</taxon>
        <taxon>Rhabditomorpha</taxon>
        <taxon>Rhabditoidea</taxon>
        <taxon>Rhabditidae</taxon>
        <taxon>Peloderinae</taxon>
        <taxon>Caenorhabditis</taxon>
    </lineage>
</organism>
<name>A0A2G5T0N3_9PELO</name>
<accession>A0A2G5T0N3</accession>
<proteinExistence type="predicted"/>
<keyword evidence="3" id="KW-1185">Reference proteome</keyword>
<sequence>MKHFNFLILVFLVVSLYSGLSEAQWGGPKEGERKPCRDYRDCHIRDVCWYDHVCWTLSDVWEGRVPPHPDW</sequence>
<evidence type="ECO:0000313" key="2">
    <source>
        <dbReference type="EMBL" id="PIC20681.1"/>
    </source>
</evidence>
<dbReference type="Proteomes" id="UP000230233">
    <property type="component" value="Chromosome X"/>
</dbReference>
<dbReference type="OrthoDB" id="10318979at2759"/>
<reference evidence="3" key="1">
    <citation type="submission" date="2017-10" db="EMBL/GenBank/DDBJ databases">
        <title>Rapid genome shrinkage in a self-fertile nematode reveals novel sperm competition proteins.</title>
        <authorList>
            <person name="Yin D."/>
            <person name="Schwarz E.M."/>
            <person name="Thomas C.G."/>
            <person name="Felde R.L."/>
            <person name="Korf I.F."/>
            <person name="Cutter A.D."/>
            <person name="Schartner C.M."/>
            <person name="Ralston E.J."/>
            <person name="Meyer B.J."/>
            <person name="Haag E.S."/>
        </authorList>
    </citation>
    <scope>NUCLEOTIDE SEQUENCE [LARGE SCALE GENOMIC DNA]</scope>
    <source>
        <strain evidence="3">JU1422</strain>
    </source>
</reference>
<dbReference type="AlphaFoldDB" id="A0A2G5T0N3"/>
<feature type="signal peptide" evidence="1">
    <location>
        <begin position="1"/>
        <end position="23"/>
    </location>
</feature>
<dbReference type="EMBL" id="PDUG01000006">
    <property type="protein sequence ID" value="PIC20681.1"/>
    <property type="molecule type" value="Genomic_DNA"/>
</dbReference>